<evidence type="ECO:0000313" key="2">
    <source>
        <dbReference type="Proteomes" id="UP000265566"/>
    </source>
</evidence>
<evidence type="ECO:0000313" key="1">
    <source>
        <dbReference type="EMBL" id="RHN47563.1"/>
    </source>
</evidence>
<dbReference type="AlphaFoldDB" id="A0A396H496"/>
<dbReference type="Gramene" id="rna42179">
    <property type="protein sequence ID" value="RHN47563.1"/>
    <property type="gene ID" value="gene42179"/>
</dbReference>
<protein>
    <submittedName>
        <fullName evidence="1">Uncharacterized protein</fullName>
    </submittedName>
</protein>
<organism evidence="1 2">
    <name type="scientific">Medicago truncatula</name>
    <name type="common">Barrel medic</name>
    <name type="synonym">Medicago tribuloides</name>
    <dbReference type="NCBI Taxonomy" id="3880"/>
    <lineage>
        <taxon>Eukaryota</taxon>
        <taxon>Viridiplantae</taxon>
        <taxon>Streptophyta</taxon>
        <taxon>Embryophyta</taxon>
        <taxon>Tracheophyta</taxon>
        <taxon>Spermatophyta</taxon>
        <taxon>Magnoliopsida</taxon>
        <taxon>eudicotyledons</taxon>
        <taxon>Gunneridae</taxon>
        <taxon>Pentapetalae</taxon>
        <taxon>rosids</taxon>
        <taxon>fabids</taxon>
        <taxon>Fabales</taxon>
        <taxon>Fabaceae</taxon>
        <taxon>Papilionoideae</taxon>
        <taxon>50 kb inversion clade</taxon>
        <taxon>NPAAA clade</taxon>
        <taxon>Hologalegina</taxon>
        <taxon>IRL clade</taxon>
        <taxon>Trifolieae</taxon>
        <taxon>Medicago</taxon>
    </lineage>
</organism>
<proteinExistence type="predicted"/>
<dbReference type="EMBL" id="PSQE01000007">
    <property type="protein sequence ID" value="RHN47563.1"/>
    <property type="molecule type" value="Genomic_DNA"/>
</dbReference>
<gene>
    <name evidence="1" type="ORF">MtrunA17_Chr7g0254341</name>
</gene>
<sequence>MSQQNVLIFMFSTSSFSFCIIDGKILTSPTNTLQLPSFSLLTGSELTAGRFLRYC</sequence>
<name>A0A396H496_MEDTR</name>
<comment type="caution">
    <text evidence="1">The sequence shown here is derived from an EMBL/GenBank/DDBJ whole genome shotgun (WGS) entry which is preliminary data.</text>
</comment>
<reference evidence="2" key="1">
    <citation type="journal article" date="2018" name="Nat. Plants">
        <title>Whole-genome landscape of Medicago truncatula symbiotic genes.</title>
        <authorList>
            <person name="Pecrix Y."/>
            <person name="Staton S.E."/>
            <person name="Sallet E."/>
            <person name="Lelandais-Briere C."/>
            <person name="Moreau S."/>
            <person name="Carrere S."/>
            <person name="Blein T."/>
            <person name="Jardinaud M.F."/>
            <person name="Latrasse D."/>
            <person name="Zouine M."/>
            <person name="Zahm M."/>
            <person name="Kreplak J."/>
            <person name="Mayjonade B."/>
            <person name="Satge C."/>
            <person name="Perez M."/>
            <person name="Cauet S."/>
            <person name="Marande W."/>
            <person name="Chantry-Darmon C."/>
            <person name="Lopez-Roques C."/>
            <person name="Bouchez O."/>
            <person name="Berard A."/>
            <person name="Debelle F."/>
            <person name="Munos S."/>
            <person name="Bendahmane A."/>
            <person name="Berges H."/>
            <person name="Niebel A."/>
            <person name="Buitink J."/>
            <person name="Frugier F."/>
            <person name="Benhamed M."/>
            <person name="Crespi M."/>
            <person name="Gouzy J."/>
            <person name="Gamas P."/>
        </authorList>
    </citation>
    <scope>NUCLEOTIDE SEQUENCE [LARGE SCALE GENOMIC DNA]</scope>
    <source>
        <strain evidence="2">cv. Jemalong A17</strain>
    </source>
</reference>
<accession>A0A396H496</accession>
<dbReference type="Proteomes" id="UP000265566">
    <property type="component" value="Chromosome 7"/>
</dbReference>